<evidence type="ECO:0000259" key="1">
    <source>
        <dbReference type="Pfam" id="PF04717"/>
    </source>
</evidence>
<dbReference type="AlphaFoldDB" id="A0A1Y6CZB1"/>
<keyword evidence="3" id="KW-1185">Reference proteome</keyword>
<dbReference type="Pfam" id="PF18946">
    <property type="entry name" value="Apex"/>
    <property type="match status" value="1"/>
</dbReference>
<dbReference type="EMBL" id="FXAM01000001">
    <property type="protein sequence ID" value="SMF96029.1"/>
    <property type="molecule type" value="Genomic_DNA"/>
</dbReference>
<dbReference type="Gene3D" id="2.40.50.230">
    <property type="entry name" value="Gp5 N-terminal domain"/>
    <property type="match status" value="1"/>
</dbReference>
<accession>A0A1Y6CZB1</accession>
<name>A0A1Y6CZB1_9GAMM</name>
<organism evidence="2 3">
    <name type="scientific">Methylomagnum ishizawai</name>
    <dbReference type="NCBI Taxonomy" id="1760988"/>
    <lineage>
        <taxon>Bacteria</taxon>
        <taxon>Pseudomonadati</taxon>
        <taxon>Pseudomonadota</taxon>
        <taxon>Gammaproteobacteria</taxon>
        <taxon>Methylococcales</taxon>
        <taxon>Methylococcaceae</taxon>
        <taxon>Methylomagnum</taxon>
    </lineage>
</organism>
<dbReference type="SUPFAM" id="SSF69255">
    <property type="entry name" value="gp5 N-terminal domain-like"/>
    <property type="match status" value="1"/>
</dbReference>
<dbReference type="InterPro" id="IPR044033">
    <property type="entry name" value="GpV-like_apex"/>
</dbReference>
<dbReference type="InterPro" id="IPR037026">
    <property type="entry name" value="Vgr_OB-fold_dom_sf"/>
</dbReference>
<dbReference type="InterPro" id="IPR006531">
    <property type="entry name" value="Gp5/Vgr_OB"/>
</dbReference>
<evidence type="ECO:0000313" key="3">
    <source>
        <dbReference type="Proteomes" id="UP000192923"/>
    </source>
</evidence>
<dbReference type="RefSeq" id="WP_085214753.1">
    <property type="nucleotide sequence ID" value="NZ_FXAM01000001.1"/>
</dbReference>
<feature type="domain" description="Gp5/Type VI secretion system Vgr protein OB-fold" evidence="1">
    <location>
        <begin position="25"/>
        <end position="95"/>
    </location>
</feature>
<reference evidence="2 3" key="1">
    <citation type="submission" date="2016-12" db="EMBL/GenBank/DDBJ databases">
        <authorList>
            <person name="Song W.-J."/>
            <person name="Kurnit D.M."/>
        </authorList>
    </citation>
    <scope>NUCLEOTIDE SEQUENCE [LARGE SCALE GENOMIC DNA]</scope>
    <source>
        <strain evidence="2 3">175</strain>
    </source>
</reference>
<gene>
    <name evidence="2" type="ORF">SAMN02949497_3409</name>
</gene>
<dbReference type="OrthoDB" id="9762420at2"/>
<dbReference type="STRING" id="1760988.SAMN02949497_3409"/>
<dbReference type="Pfam" id="PF04717">
    <property type="entry name" value="Phage_base_V"/>
    <property type="match status" value="1"/>
</dbReference>
<sequence>MRDLLNAMRTQAALVGGGKPAPRFGVVSAYDPDAYAVRVLLDPEDPATETGWMPLASPAIGNGWGILAGPSLGDQVEVGFLEDDPEQPYAAGRIYSDADRPTPDIDGAPTGCPSGEIWLVAKGGARLRLLAGGVVEIVGTTIQSQGDWRHTGTITASVDVVADGISLRGHTHGGVQTGSGDTGAPK</sequence>
<protein>
    <recommendedName>
        <fullName evidence="1">Gp5/Type VI secretion system Vgr protein OB-fold domain-containing protein</fullName>
    </recommendedName>
</protein>
<proteinExistence type="predicted"/>
<dbReference type="Proteomes" id="UP000192923">
    <property type="component" value="Unassembled WGS sequence"/>
</dbReference>
<evidence type="ECO:0000313" key="2">
    <source>
        <dbReference type="EMBL" id="SMF96029.1"/>
    </source>
</evidence>